<evidence type="ECO:0000259" key="3">
    <source>
        <dbReference type="Pfam" id="PF07992"/>
    </source>
</evidence>
<proteinExistence type="predicted"/>
<name>A0A975U085_9PROT</name>
<reference evidence="4" key="1">
    <citation type="submission" date="2021-06" db="EMBL/GenBank/DDBJ databases">
        <title>Elioraea tepida, sp. nov., a moderately thermophilic aerobic anoxygenic phototrophic bacterium isolated from an alkaline siliceous hot spring mat community in Yellowstone National Park, WY, USA.</title>
        <authorList>
            <person name="Saini M.K."/>
            <person name="Yoshida S."/>
            <person name="Sebastian A."/>
            <person name="Hirose S."/>
            <person name="Hara E."/>
            <person name="Tamaki H."/>
            <person name="Soulier N.T."/>
            <person name="Albert I."/>
            <person name="Hanada S."/>
            <person name="Bryant D.A."/>
            <person name="Tank M."/>
        </authorList>
    </citation>
    <scope>NUCLEOTIDE SEQUENCE</scope>
    <source>
        <strain evidence="4">MS-P2</strain>
    </source>
</reference>
<dbReference type="InterPro" id="IPR051691">
    <property type="entry name" value="Metab_Enz_Cyan_OpOx_G3PDH"/>
</dbReference>
<keyword evidence="1" id="KW-0560">Oxidoreductase</keyword>
<gene>
    <name evidence="4" type="ORF">KO353_11675</name>
</gene>
<evidence type="ECO:0000259" key="2">
    <source>
        <dbReference type="Pfam" id="PF04324"/>
    </source>
</evidence>
<dbReference type="Pfam" id="PF04324">
    <property type="entry name" value="Fer2_BFD"/>
    <property type="match status" value="1"/>
</dbReference>
<dbReference type="RefSeq" id="WP_218284874.1">
    <property type="nucleotide sequence ID" value="NZ_CP076448.1"/>
</dbReference>
<dbReference type="Proteomes" id="UP000694001">
    <property type="component" value="Chromosome"/>
</dbReference>
<evidence type="ECO:0000313" key="4">
    <source>
        <dbReference type="EMBL" id="QXM23941.1"/>
    </source>
</evidence>
<dbReference type="InterPro" id="IPR017224">
    <property type="entry name" value="Opine_Oxase_asu/HCN_bsu"/>
</dbReference>
<dbReference type="GO" id="GO:0016491">
    <property type="term" value="F:oxidoreductase activity"/>
    <property type="evidence" value="ECO:0007669"/>
    <property type="project" value="UniProtKB-KW"/>
</dbReference>
<dbReference type="PANTHER" id="PTHR42949">
    <property type="entry name" value="ANAEROBIC GLYCEROL-3-PHOSPHATE DEHYDROGENASE SUBUNIT B"/>
    <property type="match status" value="1"/>
</dbReference>
<dbReference type="EMBL" id="CP076448">
    <property type="protein sequence ID" value="QXM23941.1"/>
    <property type="molecule type" value="Genomic_DNA"/>
</dbReference>
<dbReference type="CDD" id="cd19946">
    <property type="entry name" value="GlpA-like_Fer2_BFD-like"/>
    <property type="match status" value="1"/>
</dbReference>
<protein>
    <submittedName>
        <fullName evidence="4">(2Fe-2S)-binding protein</fullName>
    </submittedName>
</protein>
<dbReference type="InterPro" id="IPR023753">
    <property type="entry name" value="FAD/NAD-binding_dom"/>
</dbReference>
<dbReference type="AlphaFoldDB" id="A0A975U085"/>
<dbReference type="InterPro" id="IPR007419">
    <property type="entry name" value="BFD-like_2Fe2S-bd_dom"/>
</dbReference>
<dbReference type="PANTHER" id="PTHR42949:SF3">
    <property type="entry name" value="ANAEROBIC GLYCEROL-3-PHOSPHATE DEHYDROGENASE SUBUNIT B"/>
    <property type="match status" value="1"/>
</dbReference>
<dbReference type="KEGG" id="elio:KO353_11675"/>
<sequence length="459" mass="48233">MRVDLAIIGAGPAGIAAATEARAHGFSVLVLDENPGPGGRVWQAIETRPLHGDDDRVALETVRAFRASGAEARFGATVWCVEPEGRVYWSEGGRARSADAAWVLIATGTTERPLPIPGWTLPGVLTVGAAQIALKTAGLVPSGDVWLAGQGPLLLLYAAQALAAGGRIAGVLDLTDGGSLRRALPHLPRALRAPSYLARGVAWRLALRRAGVPWIRASQLRAEGEGRLERIRFLADGTVQVRPASLLLLHDGVIPSVQITRALGCAHVWDEVQHCWKPLTDIWGRTSLERISVAGDGAGIGGARVAELSGRIAALDIAAALGRLSTAARDRAAAPLLAARERHLAVRPFLDALFSPLPIDPADETILCRCEEVTAGRVREAVSLGCLGANQVKAFTRAGMGACQGRMCGPVVAAVIAAARGVAPRDIEPYRLRFPTKPLTLGELAALHAQPTAVEPQSS</sequence>
<evidence type="ECO:0000313" key="5">
    <source>
        <dbReference type="Proteomes" id="UP000694001"/>
    </source>
</evidence>
<keyword evidence="5" id="KW-1185">Reference proteome</keyword>
<accession>A0A975U085</accession>
<feature type="domain" description="FAD/NAD(P)-binding" evidence="3">
    <location>
        <begin position="4"/>
        <end position="307"/>
    </location>
</feature>
<dbReference type="PIRSF" id="PIRSF037495">
    <property type="entry name" value="Opine_OX_OoxA/HcnB"/>
    <property type="match status" value="1"/>
</dbReference>
<organism evidence="4 5">
    <name type="scientific">Elioraea tepida</name>
    <dbReference type="NCBI Taxonomy" id="2843330"/>
    <lineage>
        <taxon>Bacteria</taxon>
        <taxon>Pseudomonadati</taxon>
        <taxon>Pseudomonadota</taxon>
        <taxon>Alphaproteobacteria</taxon>
        <taxon>Acetobacterales</taxon>
        <taxon>Elioraeaceae</taxon>
        <taxon>Elioraea</taxon>
    </lineage>
</organism>
<evidence type="ECO:0000256" key="1">
    <source>
        <dbReference type="ARBA" id="ARBA00023002"/>
    </source>
</evidence>
<feature type="domain" description="BFD-like [2Fe-2S]-binding" evidence="2">
    <location>
        <begin position="366"/>
        <end position="417"/>
    </location>
</feature>
<dbReference type="Pfam" id="PF07992">
    <property type="entry name" value="Pyr_redox_2"/>
    <property type="match status" value="1"/>
</dbReference>